<dbReference type="Proteomes" id="UP000625711">
    <property type="component" value="Unassembled WGS sequence"/>
</dbReference>
<proteinExistence type="predicted"/>
<protein>
    <submittedName>
        <fullName evidence="1">Uncharacterized protein</fullName>
    </submittedName>
</protein>
<accession>A0A834MHV6</accession>
<gene>
    <name evidence="1" type="ORF">GWI33_022370</name>
</gene>
<name>A0A834MHV6_RHYFE</name>
<dbReference type="EMBL" id="JAACXV010000080">
    <property type="protein sequence ID" value="KAF7284218.1"/>
    <property type="molecule type" value="Genomic_DNA"/>
</dbReference>
<dbReference type="AlphaFoldDB" id="A0A834MHV6"/>
<evidence type="ECO:0000313" key="2">
    <source>
        <dbReference type="Proteomes" id="UP000625711"/>
    </source>
</evidence>
<keyword evidence="2" id="KW-1185">Reference proteome</keyword>
<reference evidence="1" key="1">
    <citation type="submission" date="2020-08" db="EMBL/GenBank/DDBJ databases">
        <title>Genome sequencing and assembly of the red palm weevil Rhynchophorus ferrugineus.</title>
        <authorList>
            <person name="Dias G.B."/>
            <person name="Bergman C.M."/>
            <person name="Manee M."/>
        </authorList>
    </citation>
    <scope>NUCLEOTIDE SEQUENCE</scope>
    <source>
        <strain evidence="1">AA-2017</strain>
        <tissue evidence="1">Whole larva</tissue>
    </source>
</reference>
<organism evidence="1 2">
    <name type="scientific">Rhynchophorus ferrugineus</name>
    <name type="common">Red palm weevil</name>
    <name type="synonym">Curculio ferrugineus</name>
    <dbReference type="NCBI Taxonomy" id="354439"/>
    <lineage>
        <taxon>Eukaryota</taxon>
        <taxon>Metazoa</taxon>
        <taxon>Ecdysozoa</taxon>
        <taxon>Arthropoda</taxon>
        <taxon>Hexapoda</taxon>
        <taxon>Insecta</taxon>
        <taxon>Pterygota</taxon>
        <taxon>Neoptera</taxon>
        <taxon>Endopterygota</taxon>
        <taxon>Coleoptera</taxon>
        <taxon>Polyphaga</taxon>
        <taxon>Cucujiformia</taxon>
        <taxon>Curculionidae</taxon>
        <taxon>Dryophthorinae</taxon>
        <taxon>Rhynchophorus</taxon>
    </lineage>
</organism>
<evidence type="ECO:0000313" key="1">
    <source>
        <dbReference type="EMBL" id="KAF7284218.1"/>
    </source>
</evidence>
<comment type="caution">
    <text evidence="1">The sequence shown here is derived from an EMBL/GenBank/DDBJ whole genome shotgun (WGS) entry which is preliminary data.</text>
</comment>
<sequence length="69" mass="7622">MGGLGAGLRARDSKNINSRVGLMPKVWDKVSVFVRGGNSKMLSPERKMYSNRCRDKTVFASSQFGTKLV</sequence>